<dbReference type="InterPro" id="IPR046342">
    <property type="entry name" value="CBS_dom_sf"/>
</dbReference>
<evidence type="ECO:0000313" key="1">
    <source>
        <dbReference type="EMBL" id="SDB40639.1"/>
    </source>
</evidence>
<keyword evidence="2" id="KW-1185">Reference proteome</keyword>
<dbReference type="OrthoDB" id="5470806at2"/>
<dbReference type="RefSeq" id="WP_092120746.1">
    <property type="nucleotide sequence ID" value="NZ_FMXO01000010.1"/>
</dbReference>
<reference evidence="1 2" key="1">
    <citation type="submission" date="2016-10" db="EMBL/GenBank/DDBJ databases">
        <authorList>
            <person name="de Groot N.N."/>
        </authorList>
    </citation>
    <scope>NUCLEOTIDE SEQUENCE [LARGE SCALE GENOMIC DNA]</scope>
    <source>
        <strain evidence="1 2">ASO4-2</strain>
    </source>
</reference>
<proteinExistence type="predicted"/>
<evidence type="ECO:0008006" key="3">
    <source>
        <dbReference type="Google" id="ProtNLM"/>
    </source>
</evidence>
<gene>
    <name evidence="1" type="ORF">SAMN05660653_01954</name>
</gene>
<sequence length="187" mass="21296">MDSYLTVRKLMRPVADFPRISSQAFFHEAMIALQKANEEFTAGRIRQRILLVEDRTSNILGKVTPMDVMRGLEPKYDKIDSLADDLRYGVPQVVRSMKEDLRLWQEPLDDLCRKAAEVKVESFMNTPEPNQAVGIDERMDNALHLFVATCHNSLFVMDGEAIVGLLRFSDVYSALTEVVQACDLKSR</sequence>
<name>A0A1G6D6E5_9BACT</name>
<dbReference type="Proteomes" id="UP000198771">
    <property type="component" value="Unassembled WGS sequence"/>
</dbReference>
<accession>A0A1G6D6E5</accession>
<dbReference type="STRING" id="617002.SAMN05660653_01954"/>
<dbReference type="AlphaFoldDB" id="A0A1G6D6E5"/>
<evidence type="ECO:0000313" key="2">
    <source>
        <dbReference type="Proteomes" id="UP000198771"/>
    </source>
</evidence>
<protein>
    <recommendedName>
        <fullName evidence="3">CBS domain-containing protein</fullName>
    </recommendedName>
</protein>
<organism evidence="1 2">
    <name type="scientific">Desulfonatronum thiosulfatophilum</name>
    <dbReference type="NCBI Taxonomy" id="617002"/>
    <lineage>
        <taxon>Bacteria</taxon>
        <taxon>Pseudomonadati</taxon>
        <taxon>Thermodesulfobacteriota</taxon>
        <taxon>Desulfovibrionia</taxon>
        <taxon>Desulfovibrionales</taxon>
        <taxon>Desulfonatronaceae</taxon>
        <taxon>Desulfonatronum</taxon>
    </lineage>
</organism>
<dbReference type="SUPFAM" id="SSF54631">
    <property type="entry name" value="CBS-domain pair"/>
    <property type="match status" value="1"/>
</dbReference>
<dbReference type="Gene3D" id="3.10.580.10">
    <property type="entry name" value="CBS-domain"/>
    <property type="match status" value="1"/>
</dbReference>
<dbReference type="EMBL" id="FMXO01000010">
    <property type="protein sequence ID" value="SDB40639.1"/>
    <property type="molecule type" value="Genomic_DNA"/>
</dbReference>